<dbReference type="OrthoDB" id="9802683at2"/>
<dbReference type="EMBL" id="MCGQ01000044">
    <property type="protein sequence ID" value="OXY89539.1"/>
    <property type="molecule type" value="Genomic_DNA"/>
</dbReference>
<organism evidence="2 3">
    <name type="scientific">Streptomyces diastatochromogenes</name>
    <dbReference type="NCBI Taxonomy" id="42236"/>
    <lineage>
        <taxon>Bacteria</taxon>
        <taxon>Bacillati</taxon>
        <taxon>Actinomycetota</taxon>
        <taxon>Actinomycetes</taxon>
        <taxon>Kitasatosporales</taxon>
        <taxon>Streptomycetaceae</taxon>
        <taxon>Streptomyces</taxon>
    </lineage>
</organism>
<comment type="caution">
    <text evidence="2">The sequence shown here is derived from an EMBL/GenBank/DDBJ whole genome shotgun (WGS) entry which is preliminary data.</text>
</comment>
<gene>
    <name evidence="2" type="ORF">BEK98_37965</name>
</gene>
<reference evidence="2 3" key="1">
    <citation type="submission" date="2016-07" db="EMBL/GenBank/DDBJ databases">
        <title>Draft genome of Streptomyces diastatochromogenes.</title>
        <authorList>
            <person name="Podduturi R."/>
            <person name="Lukassen M.B."/>
            <person name="Clausen N."/>
            <person name="Nielsen J.L."/>
            <person name="Jorgensen N.O."/>
        </authorList>
    </citation>
    <scope>NUCLEOTIDE SEQUENCE [LARGE SCALE GENOMIC DNA]</scope>
    <source>
        <strain evidence="2 3">DSM 40608</strain>
    </source>
</reference>
<accession>A0A233S1R1</accession>
<dbReference type="SUPFAM" id="SSF50998">
    <property type="entry name" value="Quinoprotein alcohol dehydrogenase-like"/>
    <property type="match status" value="1"/>
</dbReference>
<keyword evidence="3" id="KW-1185">Reference proteome</keyword>
<sequence>MRLRKLPTKVATRAVAATLCCSAALFNASSAVAADVAPRTSFSADPLATWQTDGIVWSLAYANGVVYAGGTFDAVRPPGAAPGKREIPRHNFAAFDAVTGALLPCAPSFTGGERTVRALKTSPDGKVLYVGGSFSHVGSTGVASAVALNTAHCSLRKDFRPAVSATVRAIDTTGDAVYLGGDFNVVDGKARNRVAALAPTGALLPFTADIDRPVRALSAVPSRHELLVGGDFDQVNGERAHALVALDSRTGASVRRYPDWLPLNSTVRTITNDGNRFYLGADGHGPGSYDGRIAGRLDDGTMAWYDNCQGATQAVLLYRGVLYSGSHAHNCSQAPGGFPERHDRQHLLAQSPENGRILHWFPDTNDGLGEPVGPRAMTMAGDILWVSGEFTKVNDKPQQSLTRFAAGPDTGAPKVPSLALSGASSGKVAVHWQASWDRDDASLTYLLYRDGKLVSRQSQSSTYWDRPWMSFTDSVPAGTRHQYRIEVTDGKNTSRKSPSLNVAVPAKATVRGAGDPWT</sequence>
<keyword evidence="1" id="KW-0732">Signal</keyword>
<feature type="chain" id="PRO_5013099281" description="Fibronectin type-III domain-containing protein" evidence="1">
    <location>
        <begin position="34"/>
        <end position="518"/>
    </location>
</feature>
<evidence type="ECO:0000313" key="3">
    <source>
        <dbReference type="Proteomes" id="UP000215483"/>
    </source>
</evidence>
<evidence type="ECO:0000313" key="2">
    <source>
        <dbReference type="EMBL" id="OXY89539.1"/>
    </source>
</evidence>
<name>A0A233S1R1_STRDA</name>
<dbReference type="AlphaFoldDB" id="A0A233S1R1"/>
<dbReference type="InterPro" id="IPR011047">
    <property type="entry name" value="Quinoprotein_ADH-like_sf"/>
</dbReference>
<evidence type="ECO:0000256" key="1">
    <source>
        <dbReference type="SAM" id="SignalP"/>
    </source>
</evidence>
<feature type="signal peptide" evidence="1">
    <location>
        <begin position="1"/>
        <end position="33"/>
    </location>
</feature>
<protein>
    <recommendedName>
        <fullName evidence="4">Fibronectin type-III domain-containing protein</fullName>
    </recommendedName>
</protein>
<proteinExistence type="predicted"/>
<evidence type="ECO:0008006" key="4">
    <source>
        <dbReference type="Google" id="ProtNLM"/>
    </source>
</evidence>
<dbReference type="Proteomes" id="UP000215483">
    <property type="component" value="Unassembled WGS sequence"/>
</dbReference>